<gene>
    <name evidence="5" type="ORF">CVT63_03515</name>
</gene>
<dbReference type="GO" id="GO:0016887">
    <property type="term" value="F:ATP hydrolysis activity"/>
    <property type="evidence" value="ECO:0007669"/>
    <property type="project" value="TreeGrafter"/>
</dbReference>
<dbReference type="CDD" id="cd01129">
    <property type="entry name" value="PulE-GspE-like"/>
    <property type="match status" value="1"/>
</dbReference>
<dbReference type="SUPFAM" id="SSF52540">
    <property type="entry name" value="P-loop containing nucleoside triphosphate hydrolases"/>
    <property type="match status" value="1"/>
</dbReference>
<comment type="similarity">
    <text evidence="1">Belongs to the GSP E family.</text>
</comment>
<dbReference type="GO" id="GO:0005524">
    <property type="term" value="F:ATP binding"/>
    <property type="evidence" value="ECO:0007669"/>
    <property type="project" value="UniProtKB-KW"/>
</dbReference>
<evidence type="ECO:0000256" key="1">
    <source>
        <dbReference type="ARBA" id="ARBA00006611"/>
    </source>
</evidence>
<evidence type="ECO:0000259" key="4">
    <source>
        <dbReference type="PROSITE" id="PS00662"/>
    </source>
</evidence>
<dbReference type="FunFam" id="3.30.450.90:FF:000001">
    <property type="entry name" value="Type II secretion system ATPase GspE"/>
    <property type="match status" value="1"/>
</dbReference>
<dbReference type="EMBL" id="PHEX01000022">
    <property type="protein sequence ID" value="PKQ28310.1"/>
    <property type="molecule type" value="Genomic_DNA"/>
</dbReference>
<dbReference type="Pfam" id="PF05157">
    <property type="entry name" value="MshEN"/>
    <property type="match status" value="1"/>
</dbReference>
<protein>
    <submittedName>
        <fullName evidence="5">Type II secretion system protein GspE</fullName>
    </submittedName>
</protein>
<sequence>MAQAKKKAKSVTHLLIEDGLVSQEQLLSALEKKKQTGKSLARTLIEMGVVSESKLTEVLAQHLGLEFVHLERYHVDMTAVALLDEKMAQRHLSLPISFDGDTLVVAMADPTNIFALDDIKMSTGYQVRPVVSTKADIEDFIRAYYRDVGELGVSEIKEFDSEDFDDKALSEAIGAITSDAPIVKFVNYVINEAVTDGASDIHFDPQEKEIIIRYRVDGVLHDAKSLPIRALPAVTSRVKIMSDLNIAQKRIPQDGHYEKRIGNKQIDFRVAVLPTIFGEKIVLRILDKSSIMLRLSDLGYDGETLEKYEDAFRKPNGAILVTGPTGSGKSTTLYGTLNVLNDETKNITTVEDPVEYRLAGINQIQINPKAGLTFASALRSILRTSPDIMMIGEIRDSETAKIAIESALTGHLVFSTLHTNDAPGAIARLTEMGIEPFLIASGIVCVLGQRLGRKLCVCKQIYEPSNEMLDRLEFHREPGEKLTLYQSSSKGCTRCGGSGYKGRVALVEIMKMSAEIEQLTIEEASTTAIARVAIEQGMKTMRQDGWEKCRAGITSIEEVLRVVI</sequence>
<reference evidence="5 6" key="1">
    <citation type="journal article" date="2017" name="ISME J.">
        <title>Potential for microbial H2 and metal transformations associated with novel bacteria and archaea in deep terrestrial subsurface sediments.</title>
        <authorList>
            <person name="Hernsdorf A.W."/>
            <person name="Amano Y."/>
            <person name="Miyakawa K."/>
            <person name="Ise K."/>
            <person name="Suzuki Y."/>
            <person name="Anantharaman K."/>
            <person name="Probst A."/>
            <person name="Burstein D."/>
            <person name="Thomas B.C."/>
            <person name="Banfield J.F."/>
        </authorList>
    </citation>
    <scope>NUCLEOTIDE SEQUENCE [LARGE SCALE GENOMIC DNA]</scope>
    <source>
        <strain evidence="5">HGW-Actinobacteria-3</strain>
    </source>
</reference>
<dbReference type="Pfam" id="PF00437">
    <property type="entry name" value="T2SSE"/>
    <property type="match status" value="1"/>
</dbReference>
<evidence type="ECO:0000313" key="6">
    <source>
        <dbReference type="Proteomes" id="UP000233654"/>
    </source>
</evidence>
<dbReference type="Gene3D" id="3.30.300.160">
    <property type="entry name" value="Type II secretion system, protein E, N-terminal domain"/>
    <property type="match status" value="1"/>
</dbReference>
<keyword evidence="3" id="KW-0067">ATP-binding</keyword>
<proteinExistence type="inferred from homology"/>
<accession>A0A2N3G6G2</accession>
<dbReference type="PROSITE" id="PS00662">
    <property type="entry name" value="T2SP_E"/>
    <property type="match status" value="1"/>
</dbReference>
<comment type="caution">
    <text evidence="5">The sequence shown here is derived from an EMBL/GenBank/DDBJ whole genome shotgun (WGS) entry which is preliminary data.</text>
</comment>
<dbReference type="Gene3D" id="3.40.50.300">
    <property type="entry name" value="P-loop containing nucleotide triphosphate hydrolases"/>
    <property type="match status" value="1"/>
</dbReference>
<dbReference type="Gene3D" id="3.30.450.90">
    <property type="match status" value="1"/>
</dbReference>
<dbReference type="PANTHER" id="PTHR30258">
    <property type="entry name" value="TYPE II SECRETION SYSTEM PROTEIN GSPE-RELATED"/>
    <property type="match status" value="1"/>
</dbReference>
<dbReference type="Proteomes" id="UP000233654">
    <property type="component" value="Unassembled WGS sequence"/>
</dbReference>
<dbReference type="GO" id="GO:0005886">
    <property type="term" value="C:plasma membrane"/>
    <property type="evidence" value="ECO:0007669"/>
    <property type="project" value="TreeGrafter"/>
</dbReference>
<keyword evidence="2" id="KW-0547">Nucleotide-binding</keyword>
<dbReference type="InterPro" id="IPR001482">
    <property type="entry name" value="T2SS/T4SS_dom"/>
</dbReference>
<evidence type="ECO:0000256" key="2">
    <source>
        <dbReference type="ARBA" id="ARBA00022741"/>
    </source>
</evidence>
<dbReference type="FunFam" id="3.30.300.160:FF:000002">
    <property type="entry name" value="Type II secretion system protein E"/>
    <property type="match status" value="1"/>
</dbReference>
<dbReference type="InterPro" id="IPR037257">
    <property type="entry name" value="T2SS_E_N_sf"/>
</dbReference>
<name>A0A2N3G6G2_9ACTN</name>
<dbReference type="PANTHER" id="PTHR30258:SF1">
    <property type="entry name" value="PROTEIN TRANSPORT PROTEIN HOFB HOMOLOG"/>
    <property type="match status" value="1"/>
</dbReference>
<evidence type="ECO:0000313" key="5">
    <source>
        <dbReference type="EMBL" id="PKQ28310.1"/>
    </source>
</evidence>
<organism evidence="5 6">
    <name type="scientific">Candidatus Anoxymicrobium japonicum</name>
    <dbReference type="NCBI Taxonomy" id="2013648"/>
    <lineage>
        <taxon>Bacteria</taxon>
        <taxon>Bacillati</taxon>
        <taxon>Actinomycetota</taxon>
        <taxon>Candidatus Geothermincolia</taxon>
        <taxon>Candidatus Geothermincolales</taxon>
        <taxon>Candidatus Anoxymicrobiaceae</taxon>
        <taxon>Candidatus Anoxymicrobium</taxon>
    </lineage>
</organism>
<dbReference type="FunFam" id="3.40.50.300:FF:000398">
    <property type="entry name" value="Type IV pilus assembly ATPase PilB"/>
    <property type="match status" value="1"/>
</dbReference>
<dbReference type="AlphaFoldDB" id="A0A2N3G6G2"/>
<feature type="domain" description="Bacterial type II secretion system protein E" evidence="4">
    <location>
        <begin position="382"/>
        <end position="396"/>
    </location>
</feature>
<dbReference type="SUPFAM" id="SSF160246">
    <property type="entry name" value="EspE N-terminal domain-like"/>
    <property type="match status" value="1"/>
</dbReference>
<dbReference type="InterPro" id="IPR007831">
    <property type="entry name" value="T2SS_GspE_N"/>
</dbReference>
<dbReference type="InterPro" id="IPR027417">
    <property type="entry name" value="P-loop_NTPase"/>
</dbReference>
<evidence type="ECO:0000256" key="3">
    <source>
        <dbReference type="ARBA" id="ARBA00022840"/>
    </source>
</evidence>